<evidence type="ECO:0000313" key="3">
    <source>
        <dbReference type="Proteomes" id="UP001058271"/>
    </source>
</evidence>
<name>A0ABY5YUQ0_9ACTN</name>
<feature type="region of interest" description="Disordered" evidence="1">
    <location>
        <begin position="72"/>
        <end position="94"/>
    </location>
</feature>
<protein>
    <submittedName>
        <fullName evidence="2">Uncharacterized protein</fullName>
    </submittedName>
</protein>
<proteinExistence type="predicted"/>
<accession>A0ABY5YUQ0</accession>
<sequence>MEPRSASRGMTLNVGRIEIDLPRSLGYFGAVAAALAFGVIEPPLGGQAEGTVRLRDPDQEAAEQVAIARSARRGEEIEEATTRARRVRGAPVPA</sequence>
<gene>
    <name evidence="2" type="ORF">Drose_19180</name>
</gene>
<organism evidence="2 3">
    <name type="scientific">Dactylosporangium roseum</name>
    <dbReference type="NCBI Taxonomy" id="47989"/>
    <lineage>
        <taxon>Bacteria</taxon>
        <taxon>Bacillati</taxon>
        <taxon>Actinomycetota</taxon>
        <taxon>Actinomycetes</taxon>
        <taxon>Micromonosporales</taxon>
        <taxon>Micromonosporaceae</taxon>
        <taxon>Dactylosporangium</taxon>
    </lineage>
</organism>
<dbReference type="Proteomes" id="UP001058271">
    <property type="component" value="Chromosome"/>
</dbReference>
<evidence type="ECO:0000256" key="1">
    <source>
        <dbReference type="SAM" id="MobiDB-lite"/>
    </source>
</evidence>
<reference evidence="2" key="1">
    <citation type="submission" date="2021-04" db="EMBL/GenBank/DDBJ databases">
        <title>Biosynthetic gene clusters of Dactylosporangioum roseum.</title>
        <authorList>
            <person name="Hartkoorn R.C."/>
            <person name="Beaudoing E."/>
            <person name="Hot D."/>
            <person name="Moureu S."/>
        </authorList>
    </citation>
    <scope>NUCLEOTIDE SEQUENCE</scope>
    <source>
        <strain evidence="2">NRRL B-16295</strain>
    </source>
</reference>
<dbReference type="EMBL" id="CP073721">
    <property type="protein sequence ID" value="UWZ33446.1"/>
    <property type="molecule type" value="Genomic_DNA"/>
</dbReference>
<evidence type="ECO:0000313" key="2">
    <source>
        <dbReference type="EMBL" id="UWZ33446.1"/>
    </source>
</evidence>
<keyword evidence="3" id="KW-1185">Reference proteome</keyword>
<dbReference type="RefSeq" id="WP_260722697.1">
    <property type="nucleotide sequence ID" value="NZ_BAAABS010000062.1"/>
</dbReference>